<dbReference type="Proteomes" id="UP001168821">
    <property type="component" value="Unassembled WGS sequence"/>
</dbReference>
<feature type="compositionally biased region" description="Acidic residues" evidence="3">
    <location>
        <begin position="102"/>
        <end position="113"/>
    </location>
</feature>
<dbReference type="InterPro" id="IPR009072">
    <property type="entry name" value="Histone-fold"/>
</dbReference>
<comment type="caution">
    <text evidence="5">The sequence shown here is derived from an EMBL/GenBank/DDBJ whole genome shotgun (WGS) entry which is preliminary data.</text>
</comment>
<dbReference type="SUPFAM" id="SSF47113">
    <property type="entry name" value="Histone-fold"/>
    <property type="match status" value="1"/>
</dbReference>
<evidence type="ECO:0000259" key="4">
    <source>
        <dbReference type="Pfam" id="PF00808"/>
    </source>
</evidence>
<evidence type="ECO:0000256" key="1">
    <source>
        <dbReference type="ARBA" id="ARBA00004123"/>
    </source>
</evidence>
<evidence type="ECO:0000256" key="3">
    <source>
        <dbReference type="SAM" id="MobiDB-lite"/>
    </source>
</evidence>
<evidence type="ECO:0000313" key="5">
    <source>
        <dbReference type="EMBL" id="KAJ3644446.1"/>
    </source>
</evidence>
<dbReference type="Gene3D" id="1.10.20.10">
    <property type="entry name" value="Histone, subunit A"/>
    <property type="match status" value="1"/>
</dbReference>
<accession>A0AA38HVZ7</accession>
<dbReference type="InterPro" id="IPR050568">
    <property type="entry name" value="Transcr_DNA_Rep_Reg"/>
</dbReference>
<dbReference type="GO" id="GO:0046982">
    <property type="term" value="F:protein heterodimerization activity"/>
    <property type="evidence" value="ECO:0007669"/>
    <property type="project" value="InterPro"/>
</dbReference>
<gene>
    <name evidence="5" type="ORF">Zmor_022176</name>
</gene>
<keyword evidence="2" id="KW-0539">Nucleus</keyword>
<dbReference type="InterPro" id="IPR003958">
    <property type="entry name" value="CBFA_NFYB_domain"/>
</dbReference>
<dbReference type="Pfam" id="PF00808">
    <property type="entry name" value="CBFD_NFYB_HMF"/>
    <property type="match status" value="1"/>
</dbReference>
<dbReference type="GO" id="GO:0008623">
    <property type="term" value="C:CHRAC"/>
    <property type="evidence" value="ECO:0007669"/>
    <property type="project" value="TreeGrafter"/>
</dbReference>
<name>A0AA38HVZ7_9CUCU</name>
<dbReference type="PANTHER" id="PTHR10252">
    <property type="entry name" value="HISTONE-LIKE TRANSCRIPTION FACTOR CCAAT-RELATED"/>
    <property type="match status" value="1"/>
</dbReference>
<proteinExistence type="predicted"/>
<feature type="domain" description="Transcription factor CBF/NF-Y/archaeal histone" evidence="4">
    <location>
        <begin position="9"/>
        <end position="67"/>
    </location>
</feature>
<protein>
    <recommendedName>
        <fullName evidence="4">Transcription factor CBF/NF-Y/archaeal histone domain-containing protein</fullName>
    </recommendedName>
</protein>
<reference evidence="5" key="1">
    <citation type="journal article" date="2023" name="G3 (Bethesda)">
        <title>Whole genome assemblies of Zophobas morio and Tenebrio molitor.</title>
        <authorList>
            <person name="Kaur S."/>
            <person name="Stinson S.A."/>
            <person name="diCenzo G.C."/>
        </authorList>
    </citation>
    <scope>NUCLEOTIDE SEQUENCE</scope>
    <source>
        <strain evidence="5">QUZm001</strain>
    </source>
</reference>
<dbReference type="CDD" id="cd22924">
    <property type="entry name" value="HFD_CHRAC1-like"/>
    <property type="match status" value="1"/>
</dbReference>
<dbReference type="GO" id="GO:0006338">
    <property type="term" value="P:chromatin remodeling"/>
    <property type="evidence" value="ECO:0007669"/>
    <property type="project" value="TreeGrafter"/>
</dbReference>
<sequence>MSTKPWGALPVYRIMTIMKSSSEAENIGKDSSLMMTKAAELFIKMLSREGYKLANGGRSLEYKHVAEVVQRDERYEFLRDIMPKKITYAEYKKMQGIQENRDESETEDDDESDSGTSSGSSQ</sequence>
<dbReference type="PANTHER" id="PTHR10252:SF54">
    <property type="entry name" value="CHROMATIN ACCESSIBILITY COMPLEX PROTEIN 1"/>
    <property type="match status" value="1"/>
</dbReference>
<dbReference type="AlphaFoldDB" id="A0AA38HVZ7"/>
<organism evidence="5 6">
    <name type="scientific">Zophobas morio</name>
    <dbReference type="NCBI Taxonomy" id="2755281"/>
    <lineage>
        <taxon>Eukaryota</taxon>
        <taxon>Metazoa</taxon>
        <taxon>Ecdysozoa</taxon>
        <taxon>Arthropoda</taxon>
        <taxon>Hexapoda</taxon>
        <taxon>Insecta</taxon>
        <taxon>Pterygota</taxon>
        <taxon>Neoptera</taxon>
        <taxon>Endopterygota</taxon>
        <taxon>Coleoptera</taxon>
        <taxon>Polyphaga</taxon>
        <taxon>Cucujiformia</taxon>
        <taxon>Tenebrionidae</taxon>
        <taxon>Zophobas</taxon>
    </lineage>
</organism>
<feature type="region of interest" description="Disordered" evidence="3">
    <location>
        <begin position="93"/>
        <end position="122"/>
    </location>
</feature>
<keyword evidence="6" id="KW-1185">Reference proteome</keyword>
<comment type="subcellular location">
    <subcellularLocation>
        <location evidence="1">Nucleus</location>
    </subcellularLocation>
</comment>
<evidence type="ECO:0000256" key="2">
    <source>
        <dbReference type="ARBA" id="ARBA00023242"/>
    </source>
</evidence>
<evidence type="ECO:0000313" key="6">
    <source>
        <dbReference type="Proteomes" id="UP001168821"/>
    </source>
</evidence>
<dbReference type="EMBL" id="JALNTZ010000007">
    <property type="protein sequence ID" value="KAJ3644446.1"/>
    <property type="molecule type" value="Genomic_DNA"/>
</dbReference>
<dbReference type="GO" id="GO:0006261">
    <property type="term" value="P:DNA-templated DNA replication"/>
    <property type="evidence" value="ECO:0007669"/>
    <property type="project" value="TreeGrafter"/>
</dbReference>